<feature type="signal peptide" evidence="6">
    <location>
        <begin position="1"/>
        <end position="23"/>
    </location>
</feature>
<keyword evidence="4" id="KW-0472">Membrane</keyword>
<evidence type="ECO:0000256" key="2">
    <source>
        <dbReference type="ARBA" id="ARBA00022692"/>
    </source>
</evidence>
<accession>A0A2T4H9G8</accession>
<comment type="subcellular location">
    <subcellularLocation>
        <location evidence="1">Membrane</location>
        <topology evidence="1">Single-pass membrane protein</topology>
    </subcellularLocation>
</comment>
<evidence type="ECO:0000256" key="6">
    <source>
        <dbReference type="SAM" id="SignalP"/>
    </source>
</evidence>
<dbReference type="OMA" id="ILGHYDT"/>
<sequence length="317" mass="36589">MRSVKSLLLWSLASFSAPAAALAFPPLFHEARQVQDTSSLTKRAAAAAAADKPKTPKYFVEAGRNIELGHYDGRYFQSKVSYEEHRFVLRDLIRSYLFTMNSFGVETWIAHGTLLGWWWNGQIMPWDYDLDVQVSNGTLQWIGDNLNRTEHSWNYTDSASGEFISKRYLLDINPHHVDIDRSDGRNIIDGRWIDMQNGMYVDITGLREREVDRPGIWSCKNKHRYKSQDLWPMRITEFEGVKARVPFNFNKILVDEYDTKSLVTESWAGHRWDHDNKIWIKENEEEAKQRKLGAVDRHLAEAAANPSPKETSAEPAA</sequence>
<dbReference type="PANTHER" id="PTHR15407:SF28">
    <property type="entry name" value="RIBITOL-5-PHOSPHATE TRANSFERASE FKTN"/>
    <property type="match status" value="1"/>
</dbReference>
<evidence type="ECO:0000256" key="1">
    <source>
        <dbReference type="ARBA" id="ARBA00004167"/>
    </source>
</evidence>
<dbReference type="Proteomes" id="UP000241587">
    <property type="component" value="Unassembled WGS sequence"/>
</dbReference>
<dbReference type="OrthoDB" id="444255at2759"/>
<keyword evidence="3" id="KW-1133">Transmembrane helix</keyword>
<feature type="region of interest" description="Disordered" evidence="5">
    <location>
        <begin position="297"/>
        <end position="317"/>
    </location>
</feature>
<evidence type="ECO:0000256" key="4">
    <source>
        <dbReference type="ARBA" id="ARBA00023136"/>
    </source>
</evidence>
<reference evidence="8 9" key="1">
    <citation type="submission" date="2018-02" db="EMBL/GenBank/DDBJ databases">
        <title>Fusarium culmorum secondary metabolites in fungal-bacterial-plant interactions.</title>
        <authorList>
            <person name="Schmidt R."/>
        </authorList>
    </citation>
    <scope>NUCLEOTIDE SEQUENCE [LARGE SCALE GENOMIC DNA]</scope>
    <source>
        <strain evidence="8 9">PV</strain>
    </source>
</reference>
<dbReference type="InterPro" id="IPR009644">
    <property type="entry name" value="FKTN/MNN4/W02B3.4-1"/>
</dbReference>
<dbReference type="Pfam" id="PF04991">
    <property type="entry name" value="LicD"/>
    <property type="match status" value="1"/>
</dbReference>
<feature type="domain" description="LicD/FKTN/FKRP nucleotidyltransferase" evidence="7">
    <location>
        <begin position="104"/>
        <end position="207"/>
    </location>
</feature>
<evidence type="ECO:0000256" key="5">
    <source>
        <dbReference type="SAM" id="MobiDB-lite"/>
    </source>
</evidence>
<proteinExistence type="predicted"/>
<keyword evidence="2" id="KW-0812">Transmembrane</keyword>
<keyword evidence="6" id="KW-0732">Signal</keyword>
<evidence type="ECO:0000256" key="3">
    <source>
        <dbReference type="ARBA" id="ARBA00022989"/>
    </source>
</evidence>
<evidence type="ECO:0000313" key="8">
    <source>
        <dbReference type="EMBL" id="PTD12407.1"/>
    </source>
</evidence>
<organism evidence="8 9">
    <name type="scientific">Fusarium culmorum</name>
    <dbReference type="NCBI Taxonomy" id="5516"/>
    <lineage>
        <taxon>Eukaryota</taxon>
        <taxon>Fungi</taxon>
        <taxon>Dikarya</taxon>
        <taxon>Ascomycota</taxon>
        <taxon>Pezizomycotina</taxon>
        <taxon>Sordariomycetes</taxon>
        <taxon>Hypocreomycetidae</taxon>
        <taxon>Hypocreales</taxon>
        <taxon>Nectriaceae</taxon>
        <taxon>Fusarium</taxon>
    </lineage>
</organism>
<protein>
    <recommendedName>
        <fullName evidence="7">LicD/FKTN/FKRP nucleotidyltransferase domain-containing protein</fullName>
    </recommendedName>
</protein>
<dbReference type="GO" id="GO:0016020">
    <property type="term" value="C:membrane"/>
    <property type="evidence" value="ECO:0007669"/>
    <property type="project" value="UniProtKB-SubCell"/>
</dbReference>
<comment type="caution">
    <text evidence="8">The sequence shown here is derived from an EMBL/GenBank/DDBJ whole genome shotgun (WGS) entry which is preliminary data.</text>
</comment>
<dbReference type="AlphaFoldDB" id="A0A2T4H9G8"/>
<keyword evidence="9" id="KW-1185">Reference proteome</keyword>
<evidence type="ECO:0000259" key="7">
    <source>
        <dbReference type="Pfam" id="PF04991"/>
    </source>
</evidence>
<dbReference type="PANTHER" id="PTHR15407">
    <property type="entry name" value="FUKUTIN-RELATED"/>
    <property type="match status" value="1"/>
</dbReference>
<feature type="chain" id="PRO_5015660471" description="LicD/FKTN/FKRP nucleotidyltransferase domain-containing protein" evidence="6">
    <location>
        <begin position="24"/>
        <end position="317"/>
    </location>
</feature>
<dbReference type="EMBL" id="PVEM01000001">
    <property type="protein sequence ID" value="PTD12407.1"/>
    <property type="molecule type" value="Genomic_DNA"/>
</dbReference>
<dbReference type="GO" id="GO:0009100">
    <property type="term" value="P:glycoprotein metabolic process"/>
    <property type="evidence" value="ECO:0007669"/>
    <property type="project" value="UniProtKB-ARBA"/>
</dbReference>
<name>A0A2T4H9G8_FUSCU</name>
<gene>
    <name evidence="8" type="ORF">FCULG_00004357</name>
</gene>
<dbReference type="InterPro" id="IPR007074">
    <property type="entry name" value="LicD/FKTN/FKRP_NTP_transf"/>
</dbReference>
<evidence type="ECO:0000313" key="9">
    <source>
        <dbReference type="Proteomes" id="UP000241587"/>
    </source>
</evidence>